<dbReference type="AlphaFoldDB" id="A0A0M3IBI6"/>
<organism evidence="1 2">
    <name type="scientific">Ascaris lumbricoides</name>
    <name type="common">Giant roundworm</name>
    <dbReference type="NCBI Taxonomy" id="6252"/>
    <lineage>
        <taxon>Eukaryota</taxon>
        <taxon>Metazoa</taxon>
        <taxon>Ecdysozoa</taxon>
        <taxon>Nematoda</taxon>
        <taxon>Chromadorea</taxon>
        <taxon>Rhabditida</taxon>
        <taxon>Spirurina</taxon>
        <taxon>Ascaridomorpha</taxon>
        <taxon>Ascaridoidea</taxon>
        <taxon>Ascarididae</taxon>
        <taxon>Ascaris</taxon>
    </lineage>
</organism>
<evidence type="ECO:0000313" key="2">
    <source>
        <dbReference type="WBParaSite" id="ALUE_0001508701-mRNA-1"/>
    </source>
</evidence>
<reference evidence="2" key="1">
    <citation type="submission" date="2017-02" db="UniProtKB">
        <authorList>
            <consortium name="WormBaseParasite"/>
        </authorList>
    </citation>
    <scope>IDENTIFICATION</scope>
</reference>
<evidence type="ECO:0000313" key="1">
    <source>
        <dbReference type="Proteomes" id="UP000036681"/>
    </source>
</evidence>
<dbReference type="Proteomes" id="UP000036681">
    <property type="component" value="Unplaced"/>
</dbReference>
<proteinExistence type="predicted"/>
<name>A0A0M3IBI6_ASCLU</name>
<sequence length="84" mass="9307">MEDAEFFRQAAVESLRECALLDNHVVHLTHAQVMMCAFACLIAEGRVNPLQSPNEHKEEPTATSTIGVLSVPRYIKYDAVYASA</sequence>
<dbReference type="WBParaSite" id="ALUE_0001508701-mRNA-1">
    <property type="protein sequence ID" value="ALUE_0001508701-mRNA-1"/>
    <property type="gene ID" value="ALUE_0001508701"/>
</dbReference>
<keyword evidence="1" id="KW-1185">Reference proteome</keyword>
<accession>A0A0M3IBI6</accession>
<protein>
    <submittedName>
        <fullName evidence="2">Cyclin_C domain-containing protein</fullName>
    </submittedName>
</protein>